<evidence type="ECO:0000313" key="8">
    <source>
        <dbReference type="Proteomes" id="UP001387215"/>
    </source>
</evidence>
<dbReference type="EMBL" id="JBANDL010000002">
    <property type="protein sequence ID" value="MEI2455560.1"/>
    <property type="molecule type" value="Genomic_DNA"/>
</dbReference>
<dbReference type="GO" id="GO:0019243">
    <property type="term" value="P:methylglyoxal catabolic process to D-lactate via S-lactoyl-glutathione"/>
    <property type="evidence" value="ECO:0007669"/>
    <property type="project" value="TreeGrafter"/>
</dbReference>
<organism evidence="7">
    <name type="scientific">Lysobacter firmicutimachus</name>
    <dbReference type="NCBI Taxonomy" id="1792846"/>
    <lineage>
        <taxon>Bacteria</taxon>
        <taxon>Pseudomonadati</taxon>
        <taxon>Pseudomonadota</taxon>
        <taxon>Gammaproteobacteria</taxon>
        <taxon>Lysobacterales</taxon>
        <taxon>Lysobacteraceae</taxon>
        <taxon>Lysobacter</taxon>
    </lineage>
</organism>
<evidence type="ECO:0000259" key="5">
    <source>
        <dbReference type="Pfam" id="PF01965"/>
    </source>
</evidence>
<dbReference type="CDD" id="cd03141">
    <property type="entry name" value="GATase1_Hsp31_like"/>
    <property type="match status" value="1"/>
</dbReference>
<dbReference type="PANTHER" id="PTHR48094:SF11">
    <property type="entry name" value="GLUTATHIONE-INDEPENDENT GLYOXALASE HSP31-RELATED"/>
    <property type="match status" value="1"/>
</dbReference>
<evidence type="ECO:0000256" key="1">
    <source>
        <dbReference type="ARBA" id="ARBA00023016"/>
    </source>
</evidence>
<evidence type="ECO:0000256" key="4">
    <source>
        <dbReference type="SAM" id="SignalP"/>
    </source>
</evidence>
<feature type="signal peptide" evidence="4">
    <location>
        <begin position="1"/>
        <end position="27"/>
    </location>
</feature>
<keyword evidence="1" id="KW-0346">Stress response</keyword>
<evidence type="ECO:0000313" key="7">
    <source>
        <dbReference type="EMBL" id="XCO74473.1"/>
    </source>
</evidence>
<keyword evidence="7" id="KW-0315">Glutamine amidotransferase</keyword>
<proteinExistence type="inferred from homology"/>
<dbReference type="InterPro" id="IPR050325">
    <property type="entry name" value="Prot/Nucl_acid_deglycase"/>
</dbReference>
<dbReference type="PANTHER" id="PTHR48094">
    <property type="entry name" value="PROTEIN/NUCLEIC ACID DEGLYCASE DJ-1-RELATED"/>
    <property type="match status" value="1"/>
</dbReference>
<dbReference type="Proteomes" id="UP001387215">
    <property type="component" value="Unassembled WGS sequence"/>
</dbReference>
<comment type="similarity">
    <text evidence="3">Belongs to the peptidase C56 family. HSP31-like subfamily.</text>
</comment>
<dbReference type="EMBL" id="CP159925">
    <property type="protein sequence ID" value="XCO74473.1"/>
    <property type="molecule type" value="Genomic_DNA"/>
</dbReference>
<dbReference type="InterPro" id="IPR029062">
    <property type="entry name" value="Class_I_gatase-like"/>
</dbReference>
<evidence type="ECO:0000313" key="6">
    <source>
        <dbReference type="EMBL" id="MEI2455560.1"/>
    </source>
</evidence>
<dbReference type="GO" id="GO:0005737">
    <property type="term" value="C:cytoplasm"/>
    <property type="evidence" value="ECO:0007669"/>
    <property type="project" value="TreeGrafter"/>
</dbReference>
<dbReference type="Pfam" id="PF01965">
    <property type="entry name" value="DJ-1_PfpI"/>
    <property type="match status" value="1"/>
</dbReference>
<protein>
    <submittedName>
        <fullName evidence="7">Type 1 glutamine amidotransferase domain-containing protein</fullName>
    </submittedName>
</protein>
<dbReference type="RefSeq" id="WP_336131958.1">
    <property type="nucleotide sequence ID" value="NZ_CP159925.1"/>
</dbReference>
<keyword evidence="8" id="KW-1185">Reference proteome</keyword>
<dbReference type="GO" id="GO:0019172">
    <property type="term" value="F:glyoxalase III activity"/>
    <property type="evidence" value="ECO:0007669"/>
    <property type="project" value="TreeGrafter"/>
</dbReference>
<keyword evidence="2" id="KW-0456">Lyase</keyword>
<dbReference type="Gene3D" id="3.40.50.880">
    <property type="match status" value="1"/>
</dbReference>
<dbReference type="InterPro" id="IPR002818">
    <property type="entry name" value="DJ-1/PfpI"/>
</dbReference>
<gene>
    <name evidence="7" type="ORF">ABU614_19150</name>
    <name evidence="6" type="ORF">V2J18_12790</name>
</gene>
<sequence>MLLSRLFRSLPLLLLSACLGCVPDARAAPGIVGPVVVDGLSDAAAQRAGVLPAAHADLRHPAHSDQGRILFVLASSKVHGSSTLPASISFGEVVHAWDTFHAAGYAVDFVSPDGGEVPILDRYVGKDMEPRRKDERIMRGLRHTARPAQIDPSRYRAVYYVGGSNAIYGVPEHPVLQRIAMHVYERNGGVVSAVCHGTAGLVNLKLADGQPLVAGKRITGYPEEHERQDEPYFKQFPFLIRKTVESRGGLFHALDGDQAYIEVDGRVVTGQNYASAKQVAQAVVDILRRQAARPPVRGAKKA</sequence>
<keyword evidence="4" id="KW-0732">Signal</keyword>
<dbReference type="SUPFAM" id="SSF52317">
    <property type="entry name" value="Class I glutamine amidotransferase-like"/>
    <property type="match status" value="1"/>
</dbReference>
<evidence type="ECO:0000256" key="2">
    <source>
        <dbReference type="ARBA" id="ARBA00023239"/>
    </source>
</evidence>
<feature type="chain" id="PRO_5043885446" evidence="4">
    <location>
        <begin position="28"/>
        <end position="302"/>
    </location>
</feature>
<reference evidence="7" key="2">
    <citation type="submission" date="2024-06" db="EMBL/GenBank/DDBJ databases">
        <authorList>
            <person name="Li S."/>
        </authorList>
    </citation>
    <scope>NUCLEOTIDE SEQUENCE</scope>
    <source>
        <strain evidence="7">SR10</strain>
    </source>
</reference>
<feature type="domain" description="DJ-1/PfpI" evidence="5">
    <location>
        <begin position="92"/>
        <end position="283"/>
    </location>
</feature>
<dbReference type="AlphaFoldDB" id="A0AAU8MUG4"/>
<name>A0AAU8MUG4_9GAMM</name>
<reference evidence="6 8" key="1">
    <citation type="submission" date="2024-02" db="EMBL/GenBank/DDBJ databases">
        <title>Lysobacter Genome Sequencing and Mining.</title>
        <authorList>
            <person name="Bierman J."/>
            <person name="Walker M.C."/>
        </authorList>
    </citation>
    <scope>NUCLEOTIDE SEQUENCE [LARGE SCALE GENOMIC DNA]</scope>
    <source>
        <strain evidence="6 8">PB6250</strain>
    </source>
</reference>
<evidence type="ECO:0000256" key="3">
    <source>
        <dbReference type="ARBA" id="ARBA00038493"/>
    </source>
</evidence>
<accession>A0AAU8MUG4</accession>